<dbReference type="EMBL" id="QXIT01000015">
    <property type="protein sequence ID" value="RIE10721.1"/>
    <property type="molecule type" value="Genomic_DNA"/>
</dbReference>
<keyword evidence="3" id="KW-1185">Reference proteome</keyword>
<feature type="compositionally biased region" description="Basic and acidic residues" evidence="1">
    <location>
        <begin position="69"/>
        <end position="88"/>
    </location>
</feature>
<proteinExistence type="predicted"/>
<feature type="region of interest" description="Disordered" evidence="1">
    <location>
        <begin position="51"/>
        <end position="88"/>
    </location>
</feature>
<evidence type="ECO:0000256" key="1">
    <source>
        <dbReference type="SAM" id="MobiDB-lite"/>
    </source>
</evidence>
<dbReference type="Proteomes" id="UP000266260">
    <property type="component" value="Unassembled WGS sequence"/>
</dbReference>
<evidence type="ECO:0000313" key="2">
    <source>
        <dbReference type="EMBL" id="RIE10721.1"/>
    </source>
</evidence>
<reference evidence="2 3" key="1">
    <citation type="submission" date="2018-09" db="EMBL/GenBank/DDBJ databases">
        <title>Discovery and Ecogenomic Context for Candidatus Cryosericales, a Global Caldiserica Order Active in Thawing Permafrost.</title>
        <authorList>
            <person name="Martinez M.A."/>
            <person name="Woodcroft B.J."/>
            <person name="Ignacio Espinoza J.C."/>
            <person name="Zayed A."/>
            <person name="Singleton C.M."/>
            <person name="Boyd J."/>
            <person name="Li Y.-F."/>
            <person name="Purvine S."/>
            <person name="Maughan H."/>
            <person name="Hodgkins S.B."/>
            <person name="Anderson D."/>
            <person name="Sederholm M."/>
            <person name="Temperton B."/>
            <person name="Saleska S.R."/>
            <person name="Tyson G.W."/>
            <person name="Rich V.I."/>
        </authorList>
    </citation>
    <scope>NUCLEOTIDE SEQUENCE [LARGE SCALE GENOMIC DNA]</scope>
    <source>
        <strain evidence="2 3">SMC6</strain>
    </source>
</reference>
<organism evidence="2 3">
    <name type="scientific">Candidatus Cryosericum odellii</name>
    <dbReference type="NCBI Taxonomy" id="2290917"/>
    <lineage>
        <taxon>Bacteria</taxon>
        <taxon>Pseudomonadati</taxon>
        <taxon>Caldisericota/Cryosericota group</taxon>
        <taxon>Candidatus Cryosericota</taxon>
        <taxon>Candidatus Cryosericia</taxon>
        <taxon>Candidatus Cryosericales</taxon>
        <taxon>Candidatus Cryosericaceae</taxon>
        <taxon>Candidatus Cryosericum</taxon>
    </lineage>
</organism>
<name>A0A398DI72_9BACT</name>
<sequence>MRALPSSDIPANDHDHVGALFRPDQCTADFNLSNRTRDVLDVKNLKWLGSSEQQPVKERHATTAISRPDNIDHVPAGERRHGHAKELA</sequence>
<accession>A0A398DI72</accession>
<comment type="caution">
    <text evidence="2">The sequence shown here is derived from an EMBL/GenBank/DDBJ whole genome shotgun (WGS) entry which is preliminary data.</text>
</comment>
<gene>
    <name evidence="2" type="ORF">SMC6_00885</name>
</gene>
<protein>
    <submittedName>
        <fullName evidence="2">Uncharacterized protein</fullName>
    </submittedName>
</protein>
<evidence type="ECO:0000313" key="3">
    <source>
        <dbReference type="Proteomes" id="UP000266260"/>
    </source>
</evidence>
<dbReference type="AlphaFoldDB" id="A0A398DI72"/>